<accession>A0A6J6REX0</accession>
<evidence type="ECO:0000313" key="1">
    <source>
        <dbReference type="EMBL" id="CAB4719515.1"/>
    </source>
</evidence>
<reference evidence="1" key="1">
    <citation type="submission" date="2020-05" db="EMBL/GenBank/DDBJ databases">
        <authorList>
            <person name="Chiriac C."/>
            <person name="Salcher M."/>
            <person name="Ghai R."/>
            <person name="Kavagutti S V."/>
        </authorList>
    </citation>
    <scope>NUCLEOTIDE SEQUENCE</scope>
</reference>
<organism evidence="1">
    <name type="scientific">freshwater metagenome</name>
    <dbReference type="NCBI Taxonomy" id="449393"/>
    <lineage>
        <taxon>unclassified sequences</taxon>
        <taxon>metagenomes</taxon>
        <taxon>ecological metagenomes</taxon>
    </lineage>
</organism>
<proteinExistence type="predicted"/>
<name>A0A6J6REX0_9ZZZZ</name>
<dbReference type="AlphaFoldDB" id="A0A6J6REX0"/>
<gene>
    <name evidence="1" type="ORF">UFOPK2579_01883</name>
</gene>
<protein>
    <submittedName>
        <fullName evidence="1">Unannotated protein</fullName>
    </submittedName>
</protein>
<dbReference type="EMBL" id="CAEZXR010000240">
    <property type="protein sequence ID" value="CAB4719515.1"/>
    <property type="molecule type" value="Genomic_DNA"/>
</dbReference>
<sequence length="129" mass="13773">MNVLTRTTAFVTAGALLAAPAALLIASPAQADTQRSGACGQGRYEFSVDREDRGFELSADLDFVEPGSSWKVVLRHEGKTILSRTVRADAEGDLDVEAYRQNTKGKDTFAFRATRVGTSTSCGAKITVS</sequence>